<evidence type="ECO:0000313" key="3">
    <source>
        <dbReference type="Proteomes" id="UP000305238"/>
    </source>
</evidence>
<dbReference type="InterPro" id="IPR003779">
    <property type="entry name" value="CMD-like"/>
</dbReference>
<name>A0A5S4HBA5_9ACTN</name>
<dbReference type="PANTHER" id="PTHR35446">
    <property type="entry name" value="SI:CH211-175M2.5"/>
    <property type="match status" value="1"/>
</dbReference>
<dbReference type="GO" id="GO:0051920">
    <property type="term" value="F:peroxiredoxin activity"/>
    <property type="evidence" value="ECO:0007669"/>
    <property type="project" value="InterPro"/>
</dbReference>
<keyword evidence="2" id="KW-0560">Oxidoreductase</keyword>
<dbReference type="PANTHER" id="PTHR35446:SF3">
    <property type="entry name" value="CMD DOMAIN-CONTAINING PROTEIN"/>
    <property type="match status" value="1"/>
</dbReference>
<gene>
    <name evidence="2" type="ORF">ETD96_01550</name>
</gene>
<dbReference type="Proteomes" id="UP000305238">
    <property type="component" value="Unassembled WGS sequence"/>
</dbReference>
<dbReference type="AlphaFoldDB" id="A0A5S4HBA5"/>
<evidence type="ECO:0000313" key="2">
    <source>
        <dbReference type="EMBL" id="TMR42259.1"/>
    </source>
</evidence>
<sequence length="173" mass="18162">MPNLSALAPHEAPGKSRDILEDIVGRHGSVGDMVATMAHSPALLQGYLDLSRAMRRVKIPRQLSEKISLALQGRIGCGLCLAAHTEAGRAAGLTDTDIDLARQGTATDAREAALVAFAVRTLTEPASLTDADVTALRAQGWSERVIAEIVGLVTLNLLTGAFNLVAGLKPEDC</sequence>
<dbReference type="InterPro" id="IPR004675">
    <property type="entry name" value="AhpD_core"/>
</dbReference>
<organism evidence="2 3">
    <name type="scientific">Actinomadura geliboluensis</name>
    <dbReference type="NCBI Taxonomy" id="882440"/>
    <lineage>
        <taxon>Bacteria</taxon>
        <taxon>Bacillati</taxon>
        <taxon>Actinomycetota</taxon>
        <taxon>Actinomycetes</taxon>
        <taxon>Streptosporangiales</taxon>
        <taxon>Thermomonosporaceae</taxon>
        <taxon>Actinomadura</taxon>
    </lineage>
</organism>
<comment type="caution">
    <text evidence="2">The sequence shown here is derived from an EMBL/GenBank/DDBJ whole genome shotgun (WGS) entry which is preliminary data.</text>
</comment>
<dbReference type="Gene3D" id="1.20.1290.10">
    <property type="entry name" value="AhpD-like"/>
    <property type="match status" value="1"/>
</dbReference>
<dbReference type="EMBL" id="VCKZ01000004">
    <property type="protein sequence ID" value="TMR42259.1"/>
    <property type="molecule type" value="Genomic_DNA"/>
</dbReference>
<keyword evidence="3" id="KW-1185">Reference proteome</keyword>
<dbReference type="RefSeq" id="WP_138632789.1">
    <property type="nucleotide sequence ID" value="NZ_JASWDG010000034.1"/>
</dbReference>
<dbReference type="Pfam" id="PF02627">
    <property type="entry name" value="CMD"/>
    <property type="match status" value="1"/>
</dbReference>
<keyword evidence="2" id="KW-0575">Peroxidase</keyword>
<reference evidence="2 3" key="1">
    <citation type="submission" date="2019-05" db="EMBL/GenBank/DDBJ databases">
        <title>Draft genome sequence of Actinomadura geliboluensis A8036.</title>
        <authorList>
            <person name="Saricaoglu S."/>
            <person name="Isik K."/>
        </authorList>
    </citation>
    <scope>NUCLEOTIDE SEQUENCE [LARGE SCALE GENOMIC DNA]</scope>
    <source>
        <strain evidence="2 3">A8036</strain>
    </source>
</reference>
<proteinExistence type="predicted"/>
<protein>
    <submittedName>
        <fullName evidence="2">Alkylhydroperoxidase</fullName>
    </submittedName>
</protein>
<evidence type="ECO:0000259" key="1">
    <source>
        <dbReference type="Pfam" id="PF02627"/>
    </source>
</evidence>
<dbReference type="InterPro" id="IPR029032">
    <property type="entry name" value="AhpD-like"/>
</dbReference>
<accession>A0A5S4HBA5</accession>
<dbReference type="OrthoDB" id="122912at2"/>
<dbReference type="SUPFAM" id="SSF69118">
    <property type="entry name" value="AhpD-like"/>
    <property type="match status" value="1"/>
</dbReference>
<dbReference type="NCBIfam" id="TIGR00778">
    <property type="entry name" value="ahpD_dom"/>
    <property type="match status" value="1"/>
</dbReference>
<feature type="domain" description="Carboxymuconolactone decarboxylase-like" evidence="1">
    <location>
        <begin position="41"/>
        <end position="119"/>
    </location>
</feature>